<reference evidence="5" key="1">
    <citation type="journal article" date="2019" name="Int. J. Syst. Evol. Microbiol.">
        <title>The Global Catalogue of Microorganisms (GCM) 10K type strain sequencing project: providing services to taxonomists for standard genome sequencing and annotation.</title>
        <authorList>
            <consortium name="The Broad Institute Genomics Platform"/>
            <consortium name="The Broad Institute Genome Sequencing Center for Infectious Disease"/>
            <person name="Wu L."/>
            <person name="Ma J."/>
        </authorList>
    </citation>
    <scope>NUCLEOTIDE SEQUENCE [LARGE SCALE GENOMIC DNA]</scope>
    <source>
        <strain evidence="5">CGMCC 1.15277</strain>
    </source>
</reference>
<accession>A0ABW1WZR0</accession>
<dbReference type="InterPro" id="IPR016181">
    <property type="entry name" value="Acyl_CoA_acyltransferase"/>
</dbReference>
<dbReference type="EC" id="2.3.1.-" evidence="4"/>
<dbReference type="Proteomes" id="UP001596266">
    <property type="component" value="Unassembled WGS sequence"/>
</dbReference>
<evidence type="ECO:0000259" key="3">
    <source>
        <dbReference type="PROSITE" id="PS51186"/>
    </source>
</evidence>
<dbReference type="PROSITE" id="PS51186">
    <property type="entry name" value="GNAT"/>
    <property type="match status" value="1"/>
</dbReference>
<dbReference type="Gene3D" id="3.40.630.30">
    <property type="match status" value="1"/>
</dbReference>
<evidence type="ECO:0000256" key="2">
    <source>
        <dbReference type="ARBA" id="ARBA00023315"/>
    </source>
</evidence>
<dbReference type="PANTHER" id="PTHR43877">
    <property type="entry name" value="AMINOALKYLPHOSPHONATE N-ACETYLTRANSFERASE-RELATED-RELATED"/>
    <property type="match status" value="1"/>
</dbReference>
<keyword evidence="2 4" id="KW-0012">Acyltransferase</keyword>
<evidence type="ECO:0000313" key="5">
    <source>
        <dbReference type="Proteomes" id="UP001596266"/>
    </source>
</evidence>
<dbReference type="CDD" id="cd04301">
    <property type="entry name" value="NAT_SF"/>
    <property type="match status" value="1"/>
</dbReference>
<keyword evidence="5" id="KW-1185">Reference proteome</keyword>
<evidence type="ECO:0000256" key="1">
    <source>
        <dbReference type="ARBA" id="ARBA00022679"/>
    </source>
</evidence>
<dbReference type="InterPro" id="IPR000182">
    <property type="entry name" value="GNAT_dom"/>
</dbReference>
<gene>
    <name evidence="4" type="ORF">ACFP57_05110</name>
</gene>
<feature type="domain" description="N-acetyltransferase" evidence="3">
    <location>
        <begin position="5"/>
        <end position="155"/>
    </location>
</feature>
<evidence type="ECO:0000313" key="4">
    <source>
        <dbReference type="EMBL" id="MFC6396366.1"/>
    </source>
</evidence>
<name>A0ABW1WZR0_9ACTN</name>
<keyword evidence="1 4" id="KW-0808">Transferase</keyword>
<dbReference type="Pfam" id="PF00583">
    <property type="entry name" value="Acetyltransf_1"/>
    <property type="match status" value="1"/>
</dbReference>
<sequence length="168" mass="18580">MEIELTYRDLQPVDIDLLAWSGGDAHLTALQKAMERSWAGTVELVVAELPNCRLVACGGVDFDKEPGTGWLWMLSVDDAWQSLGIGAALVAELERRCLDRGVERAALSVEHDNPRATALYRRLGYRGDRTVVETWPTDRGVTWVTSCLVMEHELAAAKWPEQSQAATG</sequence>
<organism evidence="4 5">
    <name type="scientific">Luteococcus sanguinis</name>
    <dbReference type="NCBI Taxonomy" id="174038"/>
    <lineage>
        <taxon>Bacteria</taxon>
        <taxon>Bacillati</taxon>
        <taxon>Actinomycetota</taxon>
        <taxon>Actinomycetes</taxon>
        <taxon>Propionibacteriales</taxon>
        <taxon>Propionibacteriaceae</taxon>
        <taxon>Luteococcus</taxon>
    </lineage>
</organism>
<dbReference type="SUPFAM" id="SSF55729">
    <property type="entry name" value="Acyl-CoA N-acyltransferases (Nat)"/>
    <property type="match status" value="1"/>
</dbReference>
<protein>
    <submittedName>
        <fullName evidence="4">GNAT family N-acetyltransferase</fullName>
        <ecNumber evidence="4">2.3.1.-</ecNumber>
    </submittedName>
</protein>
<dbReference type="RefSeq" id="WP_343884997.1">
    <property type="nucleotide sequence ID" value="NZ_BAAAKI010000004.1"/>
</dbReference>
<proteinExistence type="predicted"/>
<dbReference type="GO" id="GO:0016746">
    <property type="term" value="F:acyltransferase activity"/>
    <property type="evidence" value="ECO:0007669"/>
    <property type="project" value="UniProtKB-KW"/>
</dbReference>
<dbReference type="EMBL" id="JBHSUA010000009">
    <property type="protein sequence ID" value="MFC6396366.1"/>
    <property type="molecule type" value="Genomic_DNA"/>
</dbReference>
<comment type="caution">
    <text evidence="4">The sequence shown here is derived from an EMBL/GenBank/DDBJ whole genome shotgun (WGS) entry which is preliminary data.</text>
</comment>
<dbReference type="InterPro" id="IPR050832">
    <property type="entry name" value="Bact_Acetyltransf"/>
</dbReference>